<dbReference type="InterPro" id="IPR038185">
    <property type="entry name" value="MyTH4_dom_sf"/>
</dbReference>
<feature type="compositionally biased region" description="Basic and acidic residues" evidence="1">
    <location>
        <begin position="21"/>
        <end position="37"/>
    </location>
</feature>
<dbReference type="KEGG" id="lak:106172085"/>
<dbReference type="RefSeq" id="XP_013408130.1">
    <property type="nucleotide sequence ID" value="XM_013552676.1"/>
</dbReference>
<feature type="non-terminal residue" evidence="4">
    <location>
        <position position="123"/>
    </location>
</feature>
<evidence type="ECO:0000313" key="4">
    <source>
        <dbReference type="RefSeq" id="XP_013408130.1"/>
    </source>
</evidence>
<dbReference type="GeneID" id="106172085"/>
<dbReference type="Gene3D" id="1.25.40.530">
    <property type="entry name" value="MyTH4 domain"/>
    <property type="match status" value="1"/>
</dbReference>
<proteinExistence type="predicted"/>
<dbReference type="Proteomes" id="UP000085678">
    <property type="component" value="Unplaced"/>
</dbReference>
<evidence type="ECO:0000256" key="1">
    <source>
        <dbReference type="SAM" id="MobiDB-lite"/>
    </source>
</evidence>
<feature type="region of interest" description="Disordered" evidence="1">
    <location>
        <begin position="1"/>
        <end position="57"/>
    </location>
</feature>
<evidence type="ECO:0000313" key="3">
    <source>
        <dbReference type="Proteomes" id="UP000085678"/>
    </source>
</evidence>
<dbReference type="InterPro" id="IPR000857">
    <property type="entry name" value="MyTH4_dom"/>
</dbReference>
<protein>
    <submittedName>
        <fullName evidence="4">Myosin-VIIa-like</fullName>
    </submittedName>
</protein>
<dbReference type="PROSITE" id="PS51016">
    <property type="entry name" value="MYTH4"/>
    <property type="match status" value="1"/>
</dbReference>
<feature type="region of interest" description="Disordered" evidence="1">
    <location>
        <begin position="101"/>
        <end position="123"/>
    </location>
</feature>
<reference evidence="4" key="1">
    <citation type="submission" date="2025-08" db="UniProtKB">
        <authorList>
            <consortium name="RefSeq"/>
        </authorList>
    </citation>
    <scope>IDENTIFICATION</scope>
    <source>
        <tissue evidence="4">Gonads</tissue>
    </source>
</reference>
<name>A0A1S3JCJ2_LINAN</name>
<organism evidence="3 4">
    <name type="scientific">Lingula anatina</name>
    <name type="common">Brachiopod</name>
    <name type="synonym">Lingula unguis</name>
    <dbReference type="NCBI Taxonomy" id="7574"/>
    <lineage>
        <taxon>Eukaryota</taxon>
        <taxon>Metazoa</taxon>
        <taxon>Spiralia</taxon>
        <taxon>Lophotrochozoa</taxon>
        <taxon>Brachiopoda</taxon>
        <taxon>Linguliformea</taxon>
        <taxon>Lingulata</taxon>
        <taxon>Lingulida</taxon>
        <taxon>Linguloidea</taxon>
        <taxon>Lingulidae</taxon>
        <taxon>Lingula</taxon>
    </lineage>
</organism>
<dbReference type="PANTHER" id="PTHR22692">
    <property type="entry name" value="MYOSIN VII, XV"/>
    <property type="match status" value="1"/>
</dbReference>
<sequence>MQADEQSQRLIHSDAVSSDDSSEKPHTLMEYSFDHFRPPPKRTLSKTLSLSSAKRRRQEELWRYSKEPLKQPLLKKLLGKEELSMESINCFLSILKYMGDHPSKRTRGSNETTDQIFEPPLKH</sequence>
<dbReference type="OrthoDB" id="6108017at2759"/>
<dbReference type="AlphaFoldDB" id="A0A1S3JCJ2"/>
<feature type="domain" description="MyTH4" evidence="2">
    <location>
        <begin position="64"/>
        <end position="123"/>
    </location>
</feature>
<dbReference type="InterPro" id="IPR051567">
    <property type="entry name" value="Unconventional_Myosin_ATPase"/>
</dbReference>
<feature type="compositionally biased region" description="Polar residues" evidence="1">
    <location>
        <begin position="1"/>
        <end position="19"/>
    </location>
</feature>
<evidence type="ECO:0000259" key="2">
    <source>
        <dbReference type="PROSITE" id="PS51016"/>
    </source>
</evidence>
<keyword evidence="3" id="KW-1185">Reference proteome</keyword>
<dbReference type="InParanoid" id="A0A1S3JCJ2"/>
<dbReference type="PANTHER" id="PTHR22692:SF33">
    <property type="entry name" value="MYOSIN"/>
    <property type="match status" value="1"/>
</dbReference>
<dbReference type="STRING" id="7574.A0A1S3JCJ2"/>
<accession>A0A1S3JCJ2</accession>
<gene>
    <name evidence="4" type="primary">LOC106172085</name>
</gene>
<dbReference type="GO" id="GO:0005856">
    <property type="term" value="C:cytoskeleton"/>
    <property type="evidence" value="ECO:0007669"/>
    <property type="project" value="InterPro"/>
</dbReference>